<evidence type="ECO:0000313" key="3">
    <source>
        <dbReference type="Proteomes" id="UP000677228"/>
    </source>
</evidence>
<organism evidence="1 3">
    <name type="scientific">Didymodactylos carnosus</name>
    <dbReference type="NCBI Taxonomy" id="1234261"/>
    <lineage>
        <taxon>Eukaryota</taxon>
        <taxon>Metazoa</taxon>
        <taxon>Spiralia</taxon>
        <taxon>Gnathifera</taxon>
        <taxon>Rotifera</taxon>
        <taxon>Eurotatoria</taxon>
        <taxon>Bdelloidea</taxon>
        <taxon>Philodinida</taxon>
        <taxon>Philodinidae</taxon>
        <taxon>Didymodactylos</taxon>
    </lineage>
</organism>
<gene>
    <name evidence="1" type="ORF">OVA965_LOCUS35028</name>
    <name evidence="2" type="ORF">TMI583_LOCUS35983</name>
</gene>
<comment type="caution">
    <text evidence="1">The sequence shown here is derived from an EMBL/GenBank/DDBJ whole genome shotgun (WGS) entry which is preliminary data.</text>
</comment>
<name>A0A8S2FG73_9BILA</name>
<protein>
    <submittedName>
        <fullName evidence="1">Uncharacterized protein</fullName>
    </submittedName>
</protein>
<dbReference type="EMBL" id="CAJOBA010051925">
    <property type="protein sequence ID" value="CAF4249838.1"/>
    <property type="molecule type" value="Genomic_DNA"/>
</dbReference>
<dbReference type="Proteomes" id="UP000682733">
    <property type="component" value="Unassembled WGS sequence"/>
</dbReference>
<reference evidence="1" key="1">
    <citation type="submission" date="2021-02" db="EMBL/GenBank/DDBJ databases">
        <authorList>
            <person name="Nowell W R."/>
        </authorList>
    </citation>
    <scope>NUCLEOTIDE SEQUENCE</scope>
</reference>
<sequence length="45" mass="5056">MLLPISGYQNVTVKSLDDACQPIKDLFDQKLKDYIAIAKMNSTQP</sequence>
<dbReference type="EMBL" id="CAJNOK010030071">
    <property type="protein sequence ID" value="CAF1455759.1"/>
    <property type="molecule type" value="Genomic_DNA"/>
</dbReference>
<proteinExistence type="predicted"/>
<feature type="non-terminal residue" evidence="1">
    <location>
        <position position="45"/>
    </location>
</feature>
<evidence type="ECO:0000313" key="2">
    <source>
        <dbReference type="EMBL" id="CAF4249838.1"/>
    </source>
</evidence>
<dbReference type="Proteomes" id="UP000677228">
    <property type="component" value="Unassembled WGS sequence"/>
</dbReference>
<accession>A0A8S2FG73</accession>
<evidence type="ECO:0000313" key="1">
    <source>
        <dbReference type="EMBL" id="CAF1455759.1"/>
    </source>
</evidence>
<dbReference type="AlphaFoldDB" id="A0A8S2FG73"/>